<sequence length="218" mass="24531">MNRVVFCDFDGTITAVETFVGMLKHFAPELSAQIMPQLYSMKLTLREGVRQMLESIPSASYPDIIAYAQSKPIRPGLEQLLDFLDTQNVPFIVVSGGLRCMVETVLSQGSMGKKSLLERVAAIYAVDVETTGDFLKVTSEFEGETELVSKVRVMAQHPAQEQIAIGDSVTDLNMSLKAPVVFARDRLSKYLEERQKPYIPWDDFFDVQQQLSQRWNNG</sequence>
<evidence type="ECO:0000313" key="2">
    <source>
        <dbReference type="EMBL" id="AOW98231.1"/>
    </source>
</evidence>
<dbReference type="SUPFAM" id="SSF56784">
    <property type="entry name" value="HAD-like"/>
    <property type="match status" value="1"/>
</dbReference>
<dbReference type="GO" id="GO:0005737">
    <property type="term" value="C:cytoplasm"/>
    <property type="evidence" value="ECO:0007669"/>
    <property type="project" value="TreeGrafter"/>
</dbReference>
<dbReference type="AlphaFoldDB" id="A0A1D8TKR5"/>
<protein>
    <submittedName>
        <fullName evidence="2">2-hydroxy-3-keto-5-methylthiopentenyl-1-phosphate phosphatase</fullName>
    </submittedName>
</protein>
<name>A0A1D8TKR5_9CYAN</name>
<dbReference type="GO" id="GO:0000287">
    <property type="term" value="F:magnesium ion binding"/>
    <property type="evidence" value="ECO:0007669"/>
    <property type="project" value="TreeGrafter"/>
</dbReference>
<dbReference type="RefSeq" id="WP_070390742.1">
    <property type="nucleotide sequence ID" value="NZ_CP017599.1"/>
</dbReference>
<dbReference type="Pfam" id="PF12710">
    <property type="entry name" value="HAD"/>
    <property type="match status" value="1"/>
</dbReference>
<dbReference type="GO" id="GO:0006564">
    <property type="term" value="P:L-serine biosynthetic process"/>
    <property type="evidence" value="ECO:0007669"/>
    <property type="project" value="TreeGrafter"/>
</dbReference>
<reference evidence="3" key="1">
    <citation type="submission" date="2016-10" db="EMBL/GenBank/DDBJ databases">
        <title>Comparative genomics uncovers the prolific and rare metabolic potential of the cyanobacterial genus Moorea.</title>
        <authorList>
            <person name="Leao T."/>
            <person name="Castelao G."/>
            <person name="Korobeynikov A."/>
            <person name="Monroe E.A."/>
            <person name="Podell S."/>
            <person name="Glukhov E."/>
            <person name="Allen E."/>
            <person name="Gerwick W.H."/>
            <person name="Gerwick L."/>
        </authorList>
    </citation>
    <scope>NUCLEOTIDE SEQUENCE [LARGE SCALE GENOMIC DNA]</scope>
    <source>
        <strain evidence="3">PAL-8-15-08-1</strain>
    </source>
</reference>
<dbReference type="PANTHER" id="PTHR43344:SF21">
    <property type="entry name" value="POLYOL PHOSPHATE PHOSPHATASE PYP1"/>
    <property type="match status" value="1"/>
</dbReference>
<dbReference type="PANTHER" id="PTHR43344">
    <property type="entry name" value="PHOSPHOSERINE PHOSPHATASE"/>
    <property type="match status" value="1"/>
</dbReference>
<dbReference type="InterPro" id="IPR023214">
    <property type="entry name" value="HAD_sf"/>
</dbReference>
<gene>
    <name evidence="2" type="ORF">BJP34_01140</name>
</gene>
<accession>A0A1D8TKR5</accession>
<evidence type="ECO:0000256" key="1">
    <source>
        <dbReference type="ARBA" id="ARBA00009184"/>
    </source>
</evidence>
<proteinExistence type="inferred from homology"/>
<organism evidence="2 3">
    <name type="scientific">Moorena producens PAL-8-15-08-1</name>
    <dbReference type="NCBI Taxonomy" id="1458985"/>
    <lineage>
        <taxon>Bacteria</taxon>
        <taxon>Bacillati</taxon>
        <taxon>Cyanobacteriota</taxon>
        <taxon>Cyanophyceae</taxon>
        <taxon>Coleofasciculales</taxon>
        <taxon>Coleofasciculaceae</taxon>
        <taxon>Moorena</taxon>
    </lineage>
</organism>
<dbReference type="InterPro" id="IPR036412">
    <property type="entry name" value="HAD-like_sf"/>
</dbReference>
<dbReference type="STRING" id="1458985.BJP34_01140"/>
<dbReference type="Gene3D" id="3.40.50.1000">
    <property type="entry name" value="HAD superfamily/HAD-like"/>
    <property type="match status" value="1"/>
</dbReference>
<dbReference type="EMBL" id="CP017599">
    <property type="protein sequence ID" value="AOW98231.1"/>
    <property type="molecule type" value="Genomic_DNA"/>
</dbReference>
<dbReference type="Proteomes" id="UP000177870">
    <property type="component" value="Chromosome"/>
</dbReference>
<dbReference type="NCBIfam" id="TIGR01488">
    <property type="entry name" value="HAD-SF-IB"/>
    <property type="match status" value="1"/>
</dbReference>
<dbReference type="GO" id="GO:0036424">
    <property type="term" value="F:L-phosphoserine phosphatase activity"/>
    <property type="evidence" value="ECO:0007669"/>
    <property type="project" value="TreeGrafter"/>
</dbReference>
<dbReference type="Gene3D" id="3.90.1470.20">
    <property type="match status" value="1"/>
</dbReference>
<dbReference type="OrthoDB" id="9804940at2"/>
<evidence type="ECO:0000313" key="3">
    <source>
        <dbReference type="Proteomes" id="UP000177870"/>
    </source>
</evidence>
<dbReference type="KEGG" id="mpro:BJP34_01140"/>
<comment type="similarity">
    <text evidence="1">Belongs to the HAD-like hydrolase superfamily. SerB family.</text>
</comment>
<dbReference type="InterPro" id="IPR050582">
    <property type="entry name" value="HAD-like_SerB"/>
</dbReference>